<dbReference type="PANTHER" id="PTHR23319">
    <property type="entry name" value="GRAM DOMAIN CONTAINING 1B, ISOFORM E"/>
    <property type="match status" value="1"/>
</dbReference>
<dbReference type="PANTHER" id="PTHR23319:SF4">
    <property type="entry name" value="GRAM DOMAIN CONTAINING 1B, ISOFORM E"/>
    <property type="match status" value="1"/>
</dbReference>
<dbReference type="PROSITE" id="PS51778">
    <property type="entry name" value="VAST"/>
    <property type="match status" value="1"/>
</dbReference>
<feature type="signal peptide" evidence="7">
    <location>
        <begin position="1"/>
        <end position="21"/>
    </location>
</feature>
<keyword evidence="4 6" id="KW-0472">Membrane</keyword>
<dbReference type="InterPro" id="IPR001060">
    <property type="entry name" value="FCH_dom"/>
</dbReference>
<evidence type="ECO:0000256" key="6">
    <source>
        <dbReference type="SAM" id="Phobius"/>
    </source>
</evidence>
<feature type="region of interest" description="Disordered" evidence="5">
    <location>
        <begin position="947"/>
        <end position="974"/>
    </location>
</feature>
<evidence type="ECO:0000259" key="8">
    <source>
        <dbReference type="PROSITE" id="PS51778"/>
    </source>
</evidence>
<dbReference type="InterPro" id="IPR051482">
    <property type="entry name" value="Cholesterol_transport"/>
</dbReference>
<evidence type="ECO:0000256" key="3">
    <source>
        <dbReference type="ARBA" id="ARBA00022989"/>
    </source>
</evidence>
<organism evidence="9 10">
    <name type="scientific">Peronospora effusa</name>
    <dbReference type="NCBI Taxonomy" id="542832"/>
    <lineage>
        <taxon>Eukaryota</taxon>
        <taxon>Sar</taxon>
        <taxon>Stramenopiles</taxon>
        <taxon>Oomycota</taxon>
        <taxon>Peronosporomycetes</taxon>
        <taxon>Peronosporales</taxon>
        <taxon>Peronosporaceae</taxon>
        <taxon>Peronospora</taxon>
    </lineage>
</organism>
<dbReference type="InterPro" id="IPR011993">
    <property type="entry name" value="PH-like_dom_sf"/>
</dbReference>
<dbReference type="CDD" id="cd13220">
    <property type="entry name" value="PH-GRAM_GRAMDC"/>
    <property type="match status" value="1"/>
</dbReference>
<dbReference type="Gene3D" id="1.20.1270.60">
    <property type="entry name" value="Arfaptin homology (AH) domain/BAR domain"/>
    <property type="match status" value="2"/>
</dbReference>
<feature type="region of interest" description="Disordered" evidence="5">
    <location>
        <begin position="789"/>
        <end position="810"/>
    </location>
</feature>
<comment type="caution">
    <text evidence="9">The sequence shown here is derived from an EMBL/GenBank/DDBJ whole genome shotgun (WGS) entry which is preliminary data.</text>
</comment>
<dbReference type="GO" id="GO:0140268">
    <property type="term" value="C:endoplasmic reticulum-plasma membrane contact site"/>
    <property type="evidence" value="ECO:0007669"/>
    <property type="project" value="TreeGrafter"/>
</dbReference>
<dbReference type="Gene3D" id="2.30.29.30">
    <property type="entry name" value="Pleckstrin-homology domain (PH domain)/Phosphotyrosine-binding domain (PTB)"/>
    <property type="match status" value="1"/>
</dbReference>
<dbReference type="InterPro" id="IPR027267">
    <property type="entry name" value="AH/BAR_dom_sf"/>
</dbReference>
<feature type="domain" description="VASt" evidence="8">
    <location>
        <begin position="1039"/>
        <end position="1218"/>
    </location>
</feature>
<evidence type="ECO:0000256" key="5">
    <source>
        <dbReference type="SAM" id="MobiDB-lite"/>
    </source>
</evidence>
<evidence type="ECO:0000256" key="4">
    <source>
        <dbReference type="ARBA" id="ARBA00023136"/>
    </source>
</evidence>
<evidence type="ECO:0000256" key="2">
    <source>
        <dbReference type="ARBA" id="ARBA00022692"/>
    </source>
</evidence>
<dbReference type="Pfam" id="PF02893">
    <property type="entry name" value="GRAM"/>
    <property type="match status" value="1"/>
</dbReference>
<sequence>MIVYVLLLLIHLFILFLLSSALKKDVTDLTVEPSMDSLTKNKMQSSIAMTMSKNSSARDNDISMIDNRDTSVTSSHVIPIEGTYPKDLARAFPRVCQKAKSGVQLCHAVAAFVTERAGLESNYAQAQLKLAQSAEAEDWSEHCTQCWQTFREALEHLAQERWAFASTMQTSIVPGAKTFAAQQEIQVQRLITEGTKMRWAQQQMSSSLDKAKAKYERKCQEAIDMIATVRKSDNMPSTDTNSLLSDSSPGEVSPSKELTDKLAAGAGQLLTKMWDTTYAFGRNPLERQRSKLCGCFEGVIAAEKHYFQTVQYTNAQRLIFVRKINENLHALQLTEEQRLEYLRDILMRMQKAFIDMLSRSQQFVEQMKTSANEFDEMADIEKGFQSLGSQEEVDVNRVDLSINPFYLHMTHIQAKSDDGQRMIETINSVVAELIASENRFLQSLHRLLRTHENGGLSPTTDLFGASSSNTHMNFLADEGATMTNGWIAMKDQTNLLLEVHQEFQSLLAEPVSLILDTMKREYESVRVSTQENFLKLHSTLCSDTAAHKRLQQKLDATSRDFAIGYSHLPGSPPVKANSHGIEVTQALKMLSTNTGFFNEKERRSEAKLRQLAKKTRLLQTQLAKSTSSLQQSYQAYVQESEAFISTYMENERYRLQAGKNSLQSLAKAIEHMLRSGTSVGNKALVEFEKIDPSEDIAEFIRMNRQPRKLIKHIVANYHDNDILKVAMREYLVSLDASSSTASENADKFLRSPTSGMFSPIFRNDALREKKLSRASTLLADDEHAILTKEDNAGGSVSSEDESANSGIEQDDKLVEAQPLEDSDFQRQFKVINRDIRRKLVLDSPEQVVESFSCALFLSNFPFHGRLYLTRNRMCFSGWRDTIFVALLSEITAMGKKNTALIVPNAIEITVKGEKVFFTSFIFRDECFHSIQQLRSIQKKAATLLSDTTKQPDTESLDADSESVTGNESRRQRRCNDVAAVAPSRKRSSLPDVKNIGYKFIDIADATATEDRRDPSLHLSDSMTSKAPLVIPDKDMLLDEYDLLLDEEVALSVDTAFSTLWIESDTLFRNLLVAAGSTGISLPPWKKKAVVYTAVNKPDTFDASRLVSYTHNKKYMIGPSVIPTSQTQRYAYTTGSRLIVSTTTCISDVPYCDYFRVEQRWVFSATKKPGVSLAQVGLRVQWLKNTWLKKQIESAAISEAKDAVKAWFDAALDATNEHVLNERNAGSISESFDSAMVDSSLSEKTQEGRFSKLSSQDASRARSPSTVRVHAEFASITGLPAEHDLTLQRAIIVCVLVFVYTMYRMCIAMDQMQALAQESMIQQRQQYEMLKKVLDKFGSR</sequence>
<keyword evidence="2 6" id="KW-0812">Transmembrane</keyword>
<dbReference type="GO" id="GO:0005886">
    <property type="term" value="C:plasma membrane"/>
    <property type="evidence" value="ECO:0007669"/>
    <property type="project" value="TreeGrafter"/>
</dbReference>
<evidence type="ECO:0000313" key="9">
    <source>
        <dbReference type="EMBL" id="RQM16488.1"/>
    </source>
</evidence>
<evidence type="ECO:0000256" key="1">
    <source>
        <dbReference type="ARBA" id="ARBA00004167"/>
    </source>
</evidence>
<dbReference type="GO" id="GO:0032366">
    <property type="term" value="P:intracellular sterol transport"/>
    <property type="evidence" value="ECO:0007669"/>
    <property type="project" value="TreeGrafter"/>
</dbReference>
<dbReference type="GO" id="GO:0032934">
    <property type="term" value="F:sterol binding"/>
    <property type="evidence" value="ECO:0007669"/>
    <property type="project" value="TreeGrafter"/>
</dbReference>
<feature type="compositionally biased region" description="Low complexity" evidence="5">
    <location>
        <begin position="236"/>
        <end position="249"/>
    </location>
</feature>
<feature type="region of interest" description="Disordered" evidence="5">
    <location>
        <begin position="230"/>
        <end position="257"/>
    </location>
</feature>
<dbReference type="Pfam" id="PF00611">
    <property type="entry name" value="FCH"/>
    <property type="match status" value="1"/>
</dbReference>
<dbReference type="GO" id="GO:0120015">
    <property type="term" value="F:sterol transfer activity"/>
    <property type="evidence" value="ECO:0007669"/>
    <property type="project" value="TreeGrafter"/>
</dbReference>
<keyword evidence="3 6" id="KW-1133">Transmembrane helix</keyword>
<dbReference type="InterPro" id="IPR031968">
    <property type="entry name" value="VASt"/>
</dbReference>
<name>A0A3R7YBD4_9STRA</name>
<evidence type="ECO:0000256" key="7">
    <source>
        <dbReference type="SAM" id="SignalP"/>
    </source>
</evidence>
<protein>
    <recommendedName>
        <fullName evidence="8">VASt domain-containing protein</fullName>
    </recommendedName>
</protein>
<dbReference type="VEuPathDB" id="FungiDB:DD237_002505"/>
<proteinExistence type="predicted"/>
<dbReference type="GO" id="GO:0005789">
    <property type="term" value="C:endoplasmic reticulum membrane"/>
    <property type="evidence" value="ECO:0007669"/>
    <property type="project" value="TreeGrafter"/>
</dbReference>
<dbReference type="SUPFAM" id="SSF103657">
    <property type="entry name" value="BAR/IMD domain-like"/>
    <property type="match status" value="2"/>
</dbReference>
<dbReference type="InterPro" id="IPR004182">
    <property type="entry name" value="GRAM"/>
</dbReference>
<dbReference type="Proteomes" id="UP000286097">
    <property type="component" value="Unassembled WGS sequence"/>
</dbReference>
<dbReference type="EMBL" id="QKXF01000115">
    <property type="protein sequence ID" value="RQM16488.1"/>
    <property type="molecule type" value="Genomic_DNA"/>
</dbReference>
<feature type="chain" id="PRO_5018543159" description="VASt domain-containing protein" evidence="7">
    <location>
        <begin position="22"/>
        <end position="1339"/>
    </location>
</feature>
<dbReference type="SMART" id="SM00568">
    <property type="entry name" value="GRAM"/>
    <property type="match status" value="1"/>
</dbReference>
<dbReference type="Pfam" id="PF16016">
    <property type="entry name" value="VASt"/>
    <property type="match status" value="1"/>
</dbReference>
<feature type="transmembrane region" description="Helical" evidence="6">
    <location>
        <begin position="1284"/>
        <end position="1302"/>
    </location>
</feature>
<comment type="subcellular location">
    <subcellularLocation>
        <location evidence="1">Membrane</location>
        <topology evidence="1">Single-pass membrane protein</topology>
    </subcellularLocation>
</comment>
<gene>
    <name evidence="9" type="ORF">DD237_002505</name>
</gene>
<accession>A0A3R7YBD4</accession>
<keyword evidence="7" id="KW-0732">Signal</keyword>
<evidence type="ECO:0000313" key="10">
    <source>
        <dbReference type="Proteomes" id="UP000286097"/>
    </source>
</evidence>
<reference evidence="9 10" key="1">
    <citation type="submission" date="2018-06" db="EMBL/GenBank/DDBJ databases">
        <title>Comparative genomics of downy mildews reveals potential adaptations to biotrophy.</title>
        <authorList>
            <person name="Fletcher K."/>
            <person name="Klosterman S.J."/>
            <person name="Derevnina L."/>
            <person name="Martin F."/>
            <person name="Koike S."/>
            <person name="Reyes Chin-Wo S."/>
            <person name="Mou B."/>
            <person name="Michelmore R."/>
        </authorList>
    </citation>
    <scope>NUCLEOTIDE SEQUENCE [LARGE SCALE GENOMIC DNA]</scope>
    <source>
        <strain evidence="9 10">R13</strain>
    </source>
</reference>